<dbReference type="EC" id="1.1.1.358" evidence="4"/>
<feature type="active site" description="Proton donor" evidence="7">
    <location>
        <position position="56"/>
    </location>
</feature>
<sequence length="310" mass="34531">MANISYRSTETITFTNGQSIPVVGLGTWRSTADEAYTAVKAALEVGYRHIDTAQAYGNEEVIGKAIRDSGIPRDQIFITTKLWCTDHTKPELALRTSLEKLGLDHVDLYLMHWPVALNPNGKPSQIPVLPNGERDILTDWNFTKTWRAMQPLVSLGLTKAIGVSNFSKKNLAVLLESETTTIQPEANQVELHPYLPQHDLLDYCKAQNIVVEAYSPLGSSNSPLLKDDVVVAIAEKHNVSPATILISWAVWRKTVVLPKSVTPSRIETNLEIVPLSDDEGEELNKLHLKRGTKRFISPDWSPVNVFNDPF</sequence>
<dbReference type="FunFam" id="3.20.20.100:FF:000002">
    <property type="entry name" value="2,5-diketo-D-gluconic acid reductase A"/>
    <property type="match status" value="1"/>
</dbReference>
<evidence type="ECO:0000256" key="6">
    <source>
        <dbReference type="ARBA" id="ARBA00081322"/>
    </source>
</evidence>
<evidence type="ECO:0000256" key="4">
    <source>
        <dbReference type="ARBA" id="ARBA00066965"/>
    </source>
</evidence>
<comment type="catalytic activity">
    <reaction evidence="2">
        <text>(R)-pantolactone + NADP(+) = 2-dehydropantolactone + NADPH + H(+)</text>
        <dbReference type="Rhea" id="RHEA:18981"/>
        <dbReference type="ChEBI" id="CHEBI:15378"/>
        <dbReference type="ChEBI" id="CHEBI:16719"/>
        <dbReference type="ChEBI" id="CHEBI:18395"/>
        <dbReference type="ChEBI" id="CHEBI:57783"/>
        <dbReference type="ChEBI" id="CHEBI:58349"/>
        <dbReference type="EC" id="1.1.1.358"/>
    </reaction>
</comment>
<dbReference type="EMBL" id="FO082050">
    <property type="protein sequence ID" value="CCE82179.1"/>
    <property type="molecule type" value="Genomic_DNA"/>
</dbReference>
<dbReference type="InterPro" id="IPR023210">
    <property type="entry name" value="NADP_OxRdtase_dom"/>
</dbReference>
<dbReference type="InterPro" id="IPR036812">
    <property type="entry name" value="NAD(P)_OxRdtase_dom_sf"/>
</dbReference>
<dbReference type="Gene3D" id="3.20.20.100">
    <property type="entry name" value="NADP-dependent oxidoreductase domain"/>
    <property type="match status" value="1"/>
</dbReference>
<dbReference type="STRING" id="559304.G8YB48"/>
<proteinExistence type="predicted"/>
<dbReference type="PROSITE" id="PS00062">
    <property type="entry name" value="ALDOKETO_REDUCTASE_2"/>
    <property type="match status" value="1"/>
</dbReference>
<evidence type="ECO:0000256" key="2">
    <source>
        <dbReference type="ARBA" id="ARBA00050878"/>
    </source>
</evidence>
<feature type="site" description="Lowers pKa of active site Tyr" evidence="9">
    <location>
        <position position="81"/>
    </location>
</feature>
<accession>G8YB48</accession>
<feature type="domain" description="NADP-dependent oxidoreductase" evidence="10">
    <location>
        <begin position="24"/>
        <end position="286"/>
    </location>
</feature>
<dbReference type="Pfam" id="PF00248">
    <property type="entry name" value="Aldo_ket_red"/>
    <property type="match status" value="1"/>
</dbReference>
<dbReference type="FunCoup" id="G8YB48">
    <property type="interactions" value="778"/>
</dbReference>
<evidence type="ECO:0000313" key="11">
    <source>
        <dbReference type="EMBL" id="CCE82179.1"/>
    </source>
</evidence>
<keyword evidence="1" id="KW-0560">Oxidoreductase</keyword>
<dbReference type="AlphaFoldDB" id="G8YB48"/>
<dbReference type="SUPFAM" id="SSF51430">
    <property type="entry name" value="NAD(P)-linked oxidoreductase"/>
    <property type="match status" value="1"/>
</dbReference>
<evidence type="ECO:0000313" key="12">
    <source>
        <dbReference type="Proteomes" id="UP000005222"/>
    </source>
</evidence>
<reference evidence="11 12" key="1">
    <citation type="journal article" date="2012" name="G3 (Bethesda)">
        <title>Pichia sorbitophila, an interspecies yeast hybrid reveals early steps of genome resolution following polyploidization.</title>
        <authorList>
            <person name="Leh Louis V."/>
            <person name="Despons L."/>
            <person name="Friedrich A."/>
            <person name="Martin T."/>
            <person name="Durrens P."/>
            <person name="Casaregola S."/>
            <person name="Neuveglise C."/>
            <person name="Fairhead C."/>
            <person name="Marck C."/>
            <person name="Cruz J.A."/>
            <person name="Straub M.L."/>
            <person name="Kugler V."/>
            <person name="Sacerdot C."/>
            <person name="Uzunov Z."/>
            <person name="Thierry A."/>
            <person name="Weiss S."/>
            <person name="Bleykasten C."/>
            <person name="De Montigny J."/>
            <person name="Jacques N."/>
            <person name="Jung P."/>
            <person name="Lemaire M."/>
            <person name="Mallet S."/>
            <person name="Morel G."/>
            <person name="Richard G.F."/>
            <person name="Sarkar A."/>
            <person name="Savel G."/>
            <person name="Schacherer J."/>
            <person name="Seret M.L."/>
            <person name="Talla E."/>
            <person name="Samson G."/>
            <person name="Jubin C."/>
            <person name="Poulain J."/>
            <person name="Vacherie B."/>
            <person name="Barbe V."/>
            <person name="Pelletier E."/>
            <person name="Sherman D.J."/>
            <person name="Westhof E."/>
            <person name="Weissenbach J."/>
            <person name="Baret P.V."/>
            <person name="Wincker P."/>
            <person name="Gaillardin C."/>
            <person name="Dujon B."/>
            <person name="Souciet J.L."/>
        </authorList>
    </citation>
    <scope>NUCLEOTIDE SEQUENCE [LARGE SCALE GENOMIC DNA]</scope>
    <source>
        <strain evidence="12">ATCC MYA-4447 / BCRC 22081 / CBS 7064 / NBRC 10061 / NRRL Y-12695</strain>
    </source>
</reference>
<feature type="binding site" evidence="8">
    <location>
        <position position="112"/>
    </location>
    <ligand>
        <name>substrate</name>
    </ligand>
</feature>
<dbReference type="GO" id="GO:0042180">
    <property type="term" value="P:ketone metabolic process"/>
    <property type="evidence" value="ECO:0007669"/>
    <property type="project" value="UniProtKB-ARBA"/>
</dbReference>
<gene>
    <name evidence="11" type="primary">Piso0_001890</name>
    <name evidence="11" type="ORF">GNLVRS01_PISO0J00119g</name>
</gene>
<evidence type="ECO:0000256" key="7">
    <source>
        <dbReference type="PIRSR" id="PIRSR000097-1"/>
    </source>
</evidence>
<dbReference type="InterPro" id="IPR020471">
    <property type="entry name" value="AKR"/>
</dbReference>
<evidence type="ECO:0000256" key="9">
    <source>
        <dbReference type="PIRSR" id="PIRSR000097-3"/>
    </source>
</evidence>
<dbReference type="OrthoDB" id="416253at2759"/>
<name>G8YB48_PICSO</name>
<keyword evidence="12" id="KW-1185">Reference proteome</keyword>
<evidence type="ECO:0000256" key="5">
    <source>
        <dbReference type="ARBA" id="ARBA00079693"/>
    </source>
</evidence>
<comment type="catalytic activity">
    <reaction evidence="3">
        <text>isatin + NADPH + H(+) = 3-hydroxyindolin-2-one + NADP(+)</text>
        <dbReference type="Rhea" id="RHEA:68608"/>
        <dbReference type="ChEBI" id="CHEBI:15378"/>
        <dbReference type="ChEBI" id="CHEBI:27539"/>
        <dbReference type="ChEBI" id="CHEBI:28536"/>
        <dbReference type="ChEBI" id="CHEBI:57783"/>
        <dbReference type="ChEBI" id="CHEBI:58349"/>
    </reaction>
</comment>
<dbReference type="Proteomes" id="UP000005222">
    <property type="component" value="Chromosome J"/>
</dbReference>
<dbReference type="PIRSF" id="PIRSF000097">
    <property type="entry name" value="AKR"/>
    <property type="match status" value="1"/>
</dbReference>
<dbReference type="PROSITE" id="PS00798">
    <property type="entry name" value="ALDOKETO_REDUCTASE_1"/>
    <property type="match status" value="1"/>
</dbReference>
<evidence type="ECO:0000256" key="1">
    <source>
        <dbReference type="ARBA" id="ARBA00023002"/>
    </source>
</evidence>
<protein>
    <recommendedName>
        <fullName evidence="5">2-dehydropantolactone reductase</fullName>
        <ecNumber evidence="4">1.1.1.358</ecNumber>
    </recommendedName>
    <alternativeName>
        <fullName evidence="5">2-dehydropantolactone reductase</fullName>
    </alternativeName>
    <alternativeName>
        <fullName evidence="6">Ketopantoyl-lactone reductase</fullName>
    </alternativeName>
</protein>
<evidence type="ECO:0000256" key="3">
    <source>
        <dbReference type="ARBA" id="ARBA00051098"/>
    </source>
</evidence>
<evidence type="ECO:0000256" key="8">
    <source>
        <dbReference type="PIRSR" id="PIRSR000097-2"/>
    </source>
</evidence>
<organism evidence="11 12">
    <name type="scientific">Pichia sorbitophila (strain ATCC MYA-4447 / BCRC 22081 / CBS 7064 / NBRC 10061 / NRRL Y-12695)</name>
    <name type="common">Hybrid yeast</name>
    <dbReference type="NCBI Taxonomy" id="559304"/>
    <lineage>
        <taxon>Eukaryota</taxon>
        <taxon>Fungi</taxon>
        <taxon>Dikarya</taxon>
        <taxon>Ascomycota</taxon>
        <taxon>Saccharomycotina</taxon>
        <taxon>Pichiomycetes</taxon>
        <taxon>Debaryomycetaceae</taxon>
        <taxon>Millerozyma</taxon>
    </lineage>
</organism>
<dbReference type="InParanoid" id="G8YB48"/>
<dbReference type="InterPro" id="IPR018170">
    <property type="entry name" value="Aldo/ket_reductase_CS"/>
</dbReference>
<dbReference type="eggNOG" id="KOG1577">
    <property type="taxonomic scope" value="Eukaryota"/>
</dbReference>
<dbReference type="HOGENOM" id="CLU_023205_0_0_1"/>
<dbReference type="OMA" id="MVNQIFL"/>
<dbReference type="PRINTS" id="PR00069">
    <property type="entry name" value="ALDKETRDTASE"/>
</dbReference>
<dbReference type="GO" id="GO:0047011">
    <property type="term" value="F:2-dehydropantolactone reductase (A-specific) activity"/>
    <property type="evidence" value="ECO:0007669"/>
    <property type="project" value="UniProtKB-ARBA"/>
</dbReference>
<evidence type="ECO:0000259" key="10">
    <source>
        <dbReference type="Pfam" id="PF00248"/>
    </source>
</evidence>
<dbReference type="PANTHER" id="PTHR11732">
    <property type="entry name" value="ALDO/KETO REDUCTASE"/>
    <property type="match status" value="1"/>
</dbReference>
<dbReference type="PROSITE" id="PS00063">
    <property type="entry name" value="ALDOKETO_REDUCTASE_3"/>
    <property type="match status" value="1"/>
</dbReference>